<dbReference type="Proteomes" id="UP000260943">
    <property type="component" value="Unassembled WGS sequence"/>
</dbReference>
<dbReference type="InterPro" id="IPR057309">
    <property type="entry name" value="PcsB_CC"/>
</dbReference>
<evidence type="ECO:0000256" key="1">
    <source>
        <dbReference type="ARBA" id="ARBA00022729"/>
    </source>
</evidence>
<feature type="compositionally biased region" description="Low complexity" evidence="3">
    <location>
        <begin position="194"/>
        <end position="207"/>
    </location>
</feature>
<evidence type="ECO:0000256" key="2">
    <source>
        <dbReference type="SAM" id="Coils"/>
    </source>
</evidence>
<evidence type="ECO:0000256" key="3">
    <source>
        <dbReference type="SAM" id="MobiDB-lite"/>
    </source>
</evidence>
<dbReference type="Pfam" id="PF24568">
    <property type="entry name" value="CC_PcsB"/>
    <property type="match status" value="1"/>
</dbReference>
<dbReference type="EMBL" id="QSRJ01000004">
    <property type="protein sequence ID" value="RGL10776.1"/>
    <property type="molecule type" value="Genomic_DNA"/>
</dbReference>
<feature type="compositionally biased region" description="Polar residues" evidence="3">
    <location>
        <begin position="211"/>
        <end position="221"/>
    </location>
</feature>
<name>A0A3E4QUA4_9ACTN</name>
<dbReference type="AlphaFoldDB" id="A0A3E4QUA4"/>
<feature type="compositionally biased region" description="Basic and acidic residues" evidence="3">
    <location>
        <begin position="181"/>
        <end position="190"/>
    </location>
</feature>
<evidence type="ECO:0000313" key="6">
    <source>
        <dbReference type="EMBL" id="RGL10776.1"/>
    </source>
</evidence>
<comment type="caution">
    <text evidence="6">The sequence shown here is derived from an EMBL/GenBank/DDBJ whole genome shotgun (WGS) entry which is preliminary data.</text>
</comment>
<dbReference type="RefSeq" id="WP_117679403.1">
    <property type="nucleotide sequence ID" value="NZ_QSRJ01000004.1"/>
</dbReference>
<protein>
    <recommendedName>
        <fullName evidence="5">Peptidoglycan hydrolase PcsB coiled-coil domain-containing protein</fullName>
    </recommendedName>
</protein>
<gene>
    <name evidence="6" type="ORF">DXC81_04730</name>
</gene>
<keyword evidence="2" id="KW-0175">Coiled coil</keyword>
<evidence type="ECO:0000256" key="4">
    <source>
        <dbReference type="SAM" id="SignalP"/>
    </source>
</evidence>
<dbReference type="Gene3D" id="6.10.250.3150">
    <property type="match status" value="1"/>
</dbReference>
<evidence type="ECO:0000313" key="7">
    <source>
        <dbReference type="Proteomes" id="UP000260943"/>
    </source>
</evidence>
<feature type="signal peptide" evidence="4">
    <location>
        <begin position="1"/>
        <end position="33"/>
    </location>
</feature>
<accession>A0A3E4QUA4</accession>
<feature type="region of interest" description="Disordered" evidence="3">
    <location>
        <begin position="181"/>
        <end position="221"/>
    </location>
</feature>
<sequence>MRNYGHTHKALVIGAALAFALSGTALCPTTALAVTQETEAQLTETQKKLEDSAAAYDKATENVAKLQAQIDENNALIAELEAKLPEQQRKASQVMRDMYKYEKASNPFMSFILNSQSFDEFFTQMAYMNQIKDSNTSALEELNETQKQLEQTKVELEQAKAQADTEAKAASDALAEAQKLREAAQKKADEEAASELAALQQASSELAGGTEESSSVVLPDTSGVNWNTDEASFVAEWSARIDAYLAGSPLEGYGATFAAAAWKYGVDPRWSPAISNTESSKGAYCFREHNAWGWGAIDFSSWEEAIDTHVRGLARGYGYTISVQAAKKYCPPNWYHWYNNTLSEMQKI</sequence>
<reference evidence="6 7" key="1">
    <citation type="submission" date="2018-08" db="EMBL/GenBank/DDBJ databases">
        <title>A genome reference for cultivated species of the human gut microbiota.</title>
        <authorList>
            <person name="Zou Y."/>
            <person name="Xue W."/>
            <person name="Luo G."/>
        </authorList>
    </citation>
    <scope>NUCLEOTIDE SEQUENCE [LARGE SCALE GENOMIC DNA]</scope>
    <source>
        <strain evidence="6 7">TF08-14</strain>
    </source>
</reference>
<keyword evidence="1 4" id="KW-0732">Signal</keyword>
<feature type="chain" id="PRO_5017736767" description="Peptidoglycan hydrolase PcsB coiled-coil domain-containing protein" evidence="4">
    <location>
        <begin position="34"/>
        <end position="348"/>
    </location>
</feature>
<feature type="domain" description="Peptidoglycan hydrolase PcsB coiled-coil" evidence="5">
    <location>
        <begin position="77"/>
        <end position="151"/>
    </location>
</feature>
<feature type="coiled-coil region" evidence="2">
    <location>
        <begin position="42"/>
        <end position="97"/>
    </location>
</feature>
<proteinExistence type="predicted"/>
<organism evidence="6 7">
    <name type="scientific">Collinsella tanakaei</name>
    <dbReference type="NCBI Taxonomy" id="626935"/>
    <lineage>
        <taxon>Bacteria</taxon>
        <taxon>Bacillati</taxon>
        <taxon>Actinomycetota</taxon>
        <taxon>Coriobacteriia</taxon>
        <taxon>Coriobacteriales</taxon>
        <taxon>Coriobacteriaceae</taxon>
        <taxon>Collinsella</taxon>
    </lineage>
</organism>
<evidence type="ECO:0000259" key="5">
    <source>
        <dbReference type="Pfam" id="PF24568"/>
    </source>
</evidence>